<dbReference type="Pfam" id="PF20700">
    <property type="entry name" value="Mutator"/>
    <property type="match status" value="1"/>
</dbReference>
<evidence type="ECO:0000313" key="3">
    <source>
        <dbReference type="RefSeq" id="XP_065662939.1"/>
    </source>
</evidence>
<feature type="domain" description="Mutator-like transposase" evidence="1">
    <location>
        <begin position="87"/>
        <end position="352"/>
    </location>
</feature>
<dbReference type="GeneID" id="136085551"/>
<keyword evidence="2" id="KW-1185">Reference proteome</keyword>
<sequence length="561" mass="63446">MGKDCRVKQRTQTHRKRKGFIGNLNKSVNIDSVSDNVIIELPTINLNAANSTSILEQNNENSLNLSASSRKVEDLEDTLVLKPSISGYRIIDVAVLVSVFSSFLCPECGSPTLSLGERYNKRHGLSSLLYLKCQKKDCNYLHQFYTSINDNNEKGFDINKRIIYCMRLLGHGYASIKKFCTFMNLPKPMTKNNFQKLLKIIATAVKTVAEQTMINAAKKLQKTSSAPTDICVSCDGTWHKRGYSSLSGVFSVISTVSGKVLDVEVMSRYCKGCSINQDLQKSIPNAYAQWRNSHVCKYNYQGSAGGAKRVFQRSIDNRQLRYIQYLGDGDSKSYMNVKNTYPDIEVEKLECVGGKRRLTDATIDRLQNFVGVAIRQNVGNLKEMKAGVLASLFHVASSKNNSLHFPHCPTGSDSWCKYNADKINKTTTYKPGPGLPMDVIMKVRYIFEELSKDCELQKCLHGKTQNANESFNRMIWDRIPKQTFVSLTQLEIGVYNAVAYFNIGAKASFDIFKELKMEPGFHMIAGCKVLNNERKRNAEYRINPDNKSRRQFLRAKKLEKK</sequence>
<proteinExistence type="predicted"/>
<evidence type="ECO:0000313" key="2">
    <source>
        <dbReference type="Proteomes" id="UP001652625"/>
    </source>
</evidence>
<name>A0ABM4CMA6_HYDVU</name>
<organism evidence="2 3">
    <name type="scientific">Hydra vulgaris</name>
    <name type="common">Hydra</name>
    <name type="synonym">Hydra attenuata</name>
    <dbReference type="NCBI Taxonomy" id="6087"/>
    <lineage>
        <taxon>Eukaryota</taxon>
        <taxon>Metazoa</taxon>
        <taxon>Cnidaria</taxon>
        <taxon>Hydrozoa</taxon>
        <taxon>Hydroidolina</taxon>
        <taxon>Anthoathecata</taxon>
        <taxon>Aplanulata</taxon>
        <taxon>Hydridae</taxon>
        <taxon>Hydra</taxon>
    </lineage>
</organism>
<evidence type="ECO:0000259" key="1">
    <source>
        <dbReference type="Pfam" id="PF20700"/>
    </source>
</evidence>
<reference evidence="3" key="1">
    <citation type="submission" date="2025-08" db="UniProtKB">
        <authorList>
            <consortium name="RefSeq"/>
        </authorList>
    </citation>
    <scope>IDENTIFICATION</scope>
</reference>
<accession>A0ABM4CMA6</accession>
<dbReference type="Proteomes" id="UP001652625">
    <property type="component" value="Chromosome 09"/>
</dbReference>
<dbReference type="InterPro" id="IPR049012">
    <property type="entry name" value="Mutator_transp_dom"/>
</dbReference>
<dbReference type="RefSeq" id="XP_065662939.1">
    <property type="nucleotide sequence ID" value="XM_065806867.1"/>
</dbReference>
<protein>
    <submittedName>
        <fullName evidence="3">Uncharacterized protein LOC136085551</fullName>
    </submittedName>
</protein>
<gene>
    <name evidence="3" type="primary">LOC136085551</name>
</gene>